<evidence type="ECO:0000313" key="2">
    <source>
        <dbReference type="EMBL" id="KAK9744987.1"/>
    </source>
</evidence>
<feature type="domain" description="SAP" evidence="1">
    <location>
        <begin position="7"/>
        <end position="41"/>
    </location>
</feature>
<protein>
    <submittedName>
        <fullName evidence="2">SAP domain</fullName>
    </submittedName>
</protein>
<evidence type="ECO:0000259" key="1">
    <source>
        <dbReference type="PROSITE" id="PS50800"/>
    </source>
</evidence>
<dbReference type="EMBL" id="JASPKY010000053">
    <property type="protein sequence ID" value="KAK9744987.1"/>
    <property type="molecule type" value="Genomic_DNA"/>
</dbReference>
<dbReference type="InterPro" id="IPR003034">
    <property type="entry name" value="SAP_dom"/>
</dbReference>
<dbReference type="InterPro" id="IPR036361">
    <property type="entry name" value="SAP_dom_sf"/>
</dbReference>
<dbReference type="Pfam" id="PF02037">
    <property type="entry name" value="SAP"/>
    <property type="match status" value="1"/>
</dbReference>
<gene>
    <name evidence="2" type="ORF">QE152_g7333</name>
</gene>
<dbReference type="Gene3D" id="1.10.720.30">
    <property type="entry name" value="SAP domain"/>
    <property type="match status" value="1"/>
</dbReference>
<dbReference type="SMART" id="SM00513">
    <property type="entry name" value="SAP"/>
    <property type="match status" value="1"/>
</dbReference>
<dbReference type="Proteomes" id="UP001458880">
    <property type="component" value="Unassembled WGS sequence"/>
</dbReference>
<dbReference type="AlphaFoldDB" id="A0AAW1MFF4"/>
<dbReference type="SUPFAM" id="SSF68906">
    <property type="entry name" value="SAP domain"/>
    <property type="match status" value="1"/>
</dbReference>
<evidence type="ECO:0000313" key="3">
    <source>
        <dbReference type="Proteomes" id="UP001458880"/>
    </source>
</evidence>
<name>A0AAW1MFF4_POPJA</name>
<comment type="caution">
    <text evidence="2">The sequence shown here is derived from an EMBL/GenBank/DDBJ whole genome shotgun (WGS) entry which is preliminary data.</text>
</comment>
<accession>A0AAW1MFF4</accession>
<reference evidence="2 3" key="1">
    <citation type="journal article" date="2024" name="BMC Genomics">
        <title>De novo assembly and annotation of Popillia japonica's genome with initial clues to its potential as an invasive pest.</title>
        <authorList>
            <person name="Cucini C."/>
            <person name="Boschi S."/>
            <person name="Funari R."/>
            <person name="Cardaioli E."/>
            <person name="Iannotti N."/>
            <person name="Marturano G."/>
            <person name="Paoli F."/>
            <person name="Bruttini M."/>
            <person name="Carapelli A."/>
            <person name="Frati F."/>
            <person name="Nardi F."/>
        </authorList>
    </citation>
    <scope>NUCLEOTIDE SEQUENCE [LARGE SCALE GENOMIC DNA]</scope>
    <source>
        <strain evidence="2">DMR45628</strain>
    </source>
</reference>
<sequence length="187" mass="21279">MTKYTRISELKVSELKNMLQKRGIPATGKKTVLVQKLERAVNSDVIENINDCLNDSIDSLSDADTVVVNTKRKRRKQNMVFQLLNRITYLENKLKNLEIAFTKFKRFGKRKGAVVDKQVITKTVKSSSIEKNLKHVDSKTVSSKDTPLKGKILVLGDSHTRNYAELPRQQPCSDKYNILNICKPTTV</sequence>
<proteinExistence type="predicted"/>
<organism evidence="2 3">
    <name type="scientific">Popillia japonica</name>
    <name type="common">Japanese beetle</name>
    <dbReference type="NCBI Taxonomy" id="7064"/>
    <lineage>
        <taxon>Eukaryota</taxon>
        <taxon>Metazoa</taxon>
        <taxon>Ecdysozoa</taxon>
        <taxon>Arthropoda</taxon>
        <taxon>Hexapoda</taxon>
        <taxon>Insecta</taxon>
        <taxon>Pterygota</taxon>
        <taxon>Neoptera</taxon>
        <taxon>Endopterygota</taxon>
        <taxon>Coleoptera</taxon>
        <taxon>Polyphaga</taxon>
        <taxon>Scarabaeiformia</taxon>
        <taxon>Scarabaeidae</taxon>
        <taxon>Rutelinae</taxon>
        <taxon>Popillia</taxon>
    </lineage>
</organism>
<keyword evidence="3" id="KW-1185">Reference proteome</keyword>
<dbReference type="PROSITE" id="PS50800">
    <property type="entry name" value="SAP"/>
    <property type="match status" value="1"/>
</dbReference>